<reference evidence="4" key="3">
    <citation type="journal article" date="2005" name="Nature">
        <title>The map-based sequence of the rice genome.</title>
        <authorList>
            <consortium name="International rice genome sequencing project (IRGSP)"/>
            <person name="Matsumoto T."/>
            <person name="Wu J."/>
            <person name="Kanamori H."/>
            <person name="Katayose Y."/>
            <person name="Fujisawa M."/>
            <person name="Namiki N."/>
            <person name="Mizuno H."/>
            <person name="Yamamoto K."/>
            <person name="Antonio B.A."/>
            <person name="Baba T."/>
            <person name="Sakata K."/>
            <person name="Nagamura Y."/>
            <person name="Aoki H."/>
            <person name="Arikawa K."/>
            <person name="Arita K."/>
            <person name="Bito T."/>
            <person name="Chiden Y."/>
            <person name="Fujitsuka N."/>
            <person name="Fukunaka R."/>
            <person name="Hamada M."/>
            <person name="Harada C."/>
            <person name="Hayashi A."/>
            <person name="Hijishita S."/>
            <person name="Honda M."/>
            <person name="Hosokawa S."/>
            <person name="Ichikawa Y."/>
            <person name="Idonuma A."/>
            <person name="Iijima M."/>
            <person name="Ikeda M."/>
            <person name="Ikeno M."/>
            <person name="Ito K."/>
            <person name="Ito S."/>
            <person name="Ito T."/>
            <person name="Ito Y."/>
            <person name="Ito Y."/>
            <person name="Iwabuchi A."/>
            <person name="Kamiya K."/>
            <person name="Karasawa W."/>
            <person name="Kurita K."/>
            <person name="Katagiri S."/>
            <person name="Kikuta A."/>
            <person name="Kobayashi H."/>
            <person name="Kobayashi N."/>
            <person name="Machita K."/>
            <person name="Maehara T."/>
            <person name="Masukawa M."/>
            <person name="Mizubayashi T."/>
            <person name="Mukai Y."/>
            <person name="Nagasaki H."/>
            <person name="Nagata Y."/>
            <person name="Naito S."/>
            <person name="Nakashima M."/>
            <person name="Nakama Y."/>
            <person name="Nakamichi Y."/>
            <person name="Nakamura M."/>
            <person name="Meguro A."/>
            <person name="Negishi M."/>
            <person name="Ohta I."/>
            <person name="Ohta T."/>
            <person name="Okamoto M."/>
            <person name="Ono N."/>
            <person name="Saji S."/>
            <person name="Sakaguchi M."/>
            <person name="Sakai K."/>
            <person name="Shibata M."/>
            <person name="Shimokawa T."/>
            <person name="Song J."/>
            <person name="Takazaki Y."/>
            <person name="Terasawa K."/>
            <person name="Tsugane M."/>
            <person name="Tsuji K."/>
            <person name="Ueda S."/>
            <person name="Waki K."/>
            <person name="Yamagata H."/>
            <person name="Yamamoto M."/>
            <person name="Yamamoto S."/>
            <person name="Yamane H."/>
            <person name="Yoshiki S."/>
            <person name="Yoshihara R."/>
            <person name="Yukawa K."/>
            <person name="Zhong H."/>
            <person name="Yano M."/>
            <person name="Yuan Q."/>
            <person name="Ouyang S."/>
            <person name="Liu J."/>
            <person name="Jones K.M."/>
            <person name="Gansberger K."/>
            <person name="Moffat K."/>
            <person name="Hill J."/>
            <person name="Bera J."/>
            <person name="Fadrosh D."/>
            <person name="Jin S."/>
            <person name="Johri S."/>
            <person name="Kim M."/>
            <person name="Overton L."/>
            <person name="Reardon M."/>
            <person name="Tsitrin T."/>
            <person name="Vuong H."/>
            <person name="Weaver B."/>
            <person name="Ciecko A."/>
            <person name="Tallon L."/>
            <person name="Jackson J."/>
            <person name="Pai G."/>
            <person name="Aken S.V."/>
            <person name="Utterback T."/>
            <person name="Reidmuller S."/>
            <person name="Feldblyum T."/>
            <person name="Hsiao J."/>
            <person name="Zismann V."/>
            <person name="Iobst S."/>
            <person name="de Vazeille A.R."/>
            <person name="Buell C.R."/>
            <person name="Ying K."/>
            <person name="Li Y."/>
            <person name="Lu T."/>
            <person name="Huang Y."/>
            <person name="Zhao Q."/>
            <person name="Feng Q."/>
            <person name="Zhang L."/>
            <person name="Zhu J."/>
            <person name="Weng Q."/>
            <person name="Mu J."/>
            <person name="Lu Y."/>
            <person name="Fan D."/>
            <person name="Liu Y."/>
            <person name="Guan J."/>
            <person name="Zhang Y."/>
            <person name="Yu S."/>
            <person name="Liu X."/>
            <person name="Zhang Y."/>
            <person name="Hong G."/>
            <person name="Han B."/>
            <person name="Choisne N."/>
            <person name="Demange N."/>
            <person name="Orjeda G."/>
            <person name="Samain S."/>
            <person name="Cattolico L."/>
            <person name="Pelletier E."/>
            <person name="Couloux A."/>
            <person name="Segurens B."/>
            <person name="Wincker P."/>
            <person name="D'Hont A."/>
            <person name="Scarpelli C."/>
            <person name="Weissenbach J."/>
            <person name="Salanoubat M."/>
            <person name="Quetier F."/>
            <person name="Yu Y."/>
            <person name="Kim H.R."/>
            <person name="Rambo T."/>
            <person name="Currie J."/>
            <person name="Collura K."/>
            <person name="Luo M."/>
            <person name="Yang T."/>
            <person name="Ammiraju J.S.S."/>
            <person name="Engler F."/>
            <person name="Soderlund C."/>
            <person name="Wing R.A."/>
            <person name="Palmer L.E."/>
            <person name="de la Bastide M."/>
            <person name="Spiegel L."/>
            <person name="Nascimento L."/>
            <person name="Zutavern T."/>
            <person name="O'Shaughnessy A."/>
            <person name="Dike S."/>
            <person name="Dedhia N."/>
            <person name="Preston R."/>
            <person name="Balija V."/>
            <person name="McCombie W.R."/>
            <person name="Chow T."/>
            <person name="Chen H."/>
            <person name="Chung M."/>
            <person name="Chen C."/>
            <person name="Shaw J."/>
            <person name="Wu H."/>
            <person name="Hsiao K."/>
            <person name="Chao Y."/>
            <person name="Chu M."/>
            <person name="Cheng C."/>
            <person name="Hour A."/>
            <person name="Lee P."/>
            <person name="Lin S."/>
            <person name="Lin Y."/>
            <person name="Liou J."/>
            <person name="Liu S."/>
            <person name="Hsing Y."/>
            <person name="Raghuvanshi S."/>
            <person name="Mohanty A."/>
            <person name="Bharti A.K."/>
            <person name="Gaur A."/>
            <person name="Gupta V."/>
            <person name="Kumar D."/>
            <person name="Ravi V."/>
            <person name="Vij S."/>
            <person name="Kapur A."/>
            <person name="Khurana P."/>
            <person name="Khurana P."/>
            <person name="Khurana J.P."/>
            <person name="Tyagi A.K."/>
            <person name="Gaikwad K."/>
            <person name="Singh A."/>
            <person name="Dalal V."/>
            <person name="Srivastava S."/>
            <person name="Dixit A."/>
            <person name="Pal A.K."/>
            <person name="Ghazi I.A."/>
            <person name="Yadav M."/>
            <person name="Pandit A."/>
            <person name="Bhargava A."/>
            <person name="Sureshbabu K."/>
            <person name="Batra K."/>
            <person name="Sharma T.R."/>
            <person name="Mohapatra T."/>
            <person name="Singh N.K."/>
            <person name="Messing J."/>
            <person name="Nelson A.B."/>
            <person name="Fuks G."/>
            <person name="Kavchok S."/>
            <person name="Keizer G."/>
            <person name="Linton E."/>
            <person name="Llaca V."/>
            <person name="Song R."/>
            <person name="Tanyolac B."/>
            <person name="Young S."/>
            <person name="Ho-Il K."/>
            <person name="Hahn J.H."/>
            <person name="Sangsakoo G."/>
            <person name="Vanavichit A."/>
            <person name="de Mattos Luiz.A.T."/>
            <person name="Zimmer P.D."/>
            <person name="Malone G."/>
            <person name="Dellagostin O."/>
            <person name="de Oliveira A.C."/>
            <person name="Bevan M."/>
            <person name="Bancroft I."/>
            <person name="Minx P."/>
            <person name="Cordum H."/>
            <person name="Wilson R."/>
            <person name="Cheng Z."/>
            <person name="Jin W."/>
            <person name="Jiang J."/>
            <person name="Leong S.A."/>
            <person name="Iwama H."/>
            <person name="Gojobori T."/>
            <person name="Itoh T."/>
            <person name="Niimura Y."/>
            <person name="Fujii Y."/>
            <person name="Habara T."/>
            <person name="Sakai H."/>
            <person name="Sato Y."/>
            <person name="Wilson G."/>
            <person name="Kumar K."/>
            <person name="McCouch S."/>
            <person name="Juretic N."/>
            <person name="Hoen D."/>
            <person name="Wright S."/>
            <person name="Bruskiewich R."/>
            <person name="Bureau T."/>
            <person name="Miyao A."/>
            <person name="Hirochika H."/>
            <person name="Nishikawa T."/>
            <person name="Kadowaki K."/>
            <person name="Sugiura M."/>
            <person name="Burr B."/>
            <person name="Sasaki T."/>
        </authorList>
    </citation>
    <scope>NUCLEOTIDE SEQUENCE [LARGE SCALE GENOMIC DNA]</scope>
    <source>
        <strain evidence="4">cv. Nipponbare</strain>
    </source>
</reference>
<dbReference type="Proteomes" id="UP000000763">
    <property type="component" value="Chromosome 6"/>
</dbReference>
<gene>
    <name evidence="2" type="ORF">P0003H08.11</name>
    <name evidence="3" type="ORF">P0710B08.52</name>
</gene>
<reference evidence="3" key="2">
    <citation type="submission" date="2001-06" db="EMBL/GenBank/DDBJ databases">
        <title>Oryza sativa nipponbare(GA3) genomic DNA, chromosome 6, PAC clone:P0710B08.</title>
        <authorList>
            <person name="Sasaki T."/>
            <person name="Matsumoto T."/>
            <person name="Yamamoto K."/>
        </authorList>
    </citation>
    <scope>NUCLEOTIDE SEQUENCE</scope>
</reference>
<reference evidence="4" key="4">
    <citation type="journal article" date="2008" name="Nucleic Acids Res.">
        <title>The rice annotation project database (RAP-DB): 2008 update.</title>
        <authorList>
            <consortium name="The rice annotation project (RAP)"/>
        </authorList>
    </citation>
    <scope>GENOME REANNOTATION</scope>
    <source>
        <strain evidence="4">cv. Nipponbare</strain>
    </source>
</reference>
<feature type="compositionally biased region" description="Basic residues" evidence="1">
    <location>
        <begin position="130"/>
        <end position="139"/>
    </location>
</feature>
<evidence type="ECO:0000313" key="3">
    <source>
        <dbReference type="EMBL" id="BAD45544.1"/>
    </source>
</evidence>
<dbReference type="PANTHER" id="PTHR46043:SF1">
    <property type="entry name" value="OS03G0116900 PROTEIN"/>
    <property type="match status" value="1"/>
</dbReference>
<dbReference type="AlphaFoldDB" id="Q655H3"/>
<feature type="region of interest" description="Disordered" evidence="1">
    <location>
        <begin position="174"/>
        <end position="203"/>
    </location>
</feature>
<dbReference type="EMBL" id="AP003723">
    <property type="protein sequence ID" value="BAD45477.1"/>
    <property type="molecule type" value="Genomic_DNA"/>
</dbReference>
<protein>
    <submittedName>
        <fullName evidence="3">Arm repeat containing protein-like</fullName>
    </submittedName>
</protein>
<evidence type="ECO:0000256" key="1">
    <source>
        <dbReference type="SAM" id="MobiDB-lite"/>
    </source>
</evidence>
<organism evidence="3 4">
    <name type="scientific">Oryza sativa subsp. japonica</name>
    <name type="common">Rice</name>
    <dbReference type="NCBI Taxonomy" id="39947"/>
    <lineage>
        <taxon>Eukaryota</taxon>
        <taxon>Viridiplantae</taxon>
        <taxon>Streptophyta</taxon>
        <taxon>Embryophyta</taxon>
        <taxon>Tracheophyta</taxon>
        <taxon>Spermatophyta</taxon>
        <taxon>Magnoliopsida</taxon>
        <taxon>Liliopsida</taxon>
        <taxon>Poales</taxon>
        <taxon>Poaceae</taxon>
        <taxon>BOP clade</taxon>
        <taxon>Oryzoideae</taxon>
        <taxon>Oryzeae</taxon>
        <taxon>Oryzinae</taxon>
        <taxon>Oryza</taxon>
        <taxon>Oryza sativa</taxon>
    </lineage>
</organism>
<feature type="region of interest" description="Disordered" evidence="1">
    <location>
        <begin position="117"/>
        <end position="148"/>
    </location>
</feature>
<feature type="compositionally biased region" description="Basic and acidic residues" evidence="1">
    <location>
        <begin position="174"/>
        <end position="185"/>
    </location>
</feature>
<dbReference type="PANTHER" id="PTHR46043">
    <property type="entry name" value="ARM REPEAT SUPERFAMILY PROTEIN"/>
    <property type="match status" value="1"/>
</dbReference>
<name>Q655H3_ORYSJ</name>
<sequence>MSLWKHLAAAGDGEVETVVELLARPGDGASGAGRGRRGVGHIEAKNRAVDGLLEALNKDEKSVLSVLGRANVAALVQLLTAPATKVREKAATVICQFAESSGCEGLLVSEGALLGCAGSRPPPPRASRSGSRRRHRHSLLPRASRARGDVAAAASRARGAVVAATSRLVRWEPSGHREAVENPMRERRKRKRKRRKKKEMEADMWVTF</sequence>
<evidence type="ECO:0000313" key="4">
    <source>
        <dbReference type="Proteomes" id="UP000000763"/>
    </source>
</evidence>
<accession>Q655H3</accession>
<dbReference type="EMBL" id="AP003728">
    <property type="protein sequence ID" value="BAD45544.1"/>
    <property type="molecule type" value="Genomic_DNA"/>
</dbReference>
<proteinExistence type="predicted"/>
<evidence type="ECO:0000313" key="2">
    <source>
        <dbReference type="EMBL" id="BAD45477.1"/>
    </source>
</evidence>
<reference evidence="2" key="1">
    <citation type="submission" date="2001-06" db="EMBL/GenBank/DDBJ databases">
        <title>Oryza sativa nipponbare(GA3) genomic DNA, chromosome 6, PAC clone:P0003H08.</title>
        <authorList>
            <person name="Sasaki T."/>
            <person name="Matsumoto T."/>
            <person name="Yamamoto K."/>
        </authorList>
    </citation>
    <scope>NUCLEOTIDE SEQUENCE</scope>
</reference>
<feature type="compositionally biased region" description="Basic residues" evidence="1">
    <location>
        <begin position="186"/>
        <end position="197"/>
    </location>
</feature>